<protein>
    <submittedName>
        <fullName evidence="5">MarR family transcriptional regulator</fullName>
    </submittedName>
</protein>
<evidence type="ECO:0000259" key="4">
    <source>
        <dbReference type="PROSITE" id="PS50995"/>
    </source>
</evidence>
<keyword evidence="1" id="KW-0805">Transcription regulation</keyword>
<accession>A0A554S8D4</accession>
<dbReference type="PANTHER" id="PTHR33164">
    <property type="entry name" value="TRANSCRIPTIONAL REGULATOR, MARR FAMILY"/>
    <property type="match status" value="1"/>
</dbReference>
<dbReference type="InterPro" id="IPR023187">
    <property type="entry name" value="Tscrpt_reg_MarR-type_CS"/>
</dbReference>
<dbReference type="Proteomes" id="UP000316988">
    <property type="component" value="Unassembled WGS sequence"/>
</dbReference>
<dbReference type="InterPro" id="IPR000835">
    <property type="entry name" value="HTH_MarR-typ"/>
</dbReference>
<dbReference type="InterPro" id="IPR039422">
    <property type="entry name" value="MarR/SlyA-like"/>
</dbReference>
<dbReference type="PANTHER" id="PTHR33164:SF101">
    <property type="entry name" value="TRANSCRIPTIONAL REPRESSOR MPRA"/>
    <property type="match status" value="1"/>
</dbReference>
<dbReference type="GO" id="GO:0003677">
    <property type="term" value="F:DNA binding"/>
    <property type="evidence" value="ECO:0007669"/>
    <property type="project" value="UniProtKB-KW"/>
</dbReference>
<feature type="domain" description="HTH marR-type" evidence="4">
    <location>
        <begin position="34"/>
        <end position="167"/>
    </location>
</feature>
<dbReference type="PRINTS" id="PR00598">
    <property type="entry name" value="HTHMARR"/>
</dbReference>
<name>A0A554S8D4_9ACTN</name>
<dbReference type="PROSITE" id="PS01117">
    <property type="entry name" value="HTH_MARR_1"/>
    <property type="match status" value="1"/>
</dbReference>
<comment type="caution">
    <text evidence="5">The sequence shown here is derived from an EMBL/GenBank/DDBJ whole genome shotgun (WGS) entry which is preliminary data.</text>
</comment>
<dbReference type="PROSITE" id="PS50995">
    <property type="entry name" value="HTH_MARR_2"/>
    <property type="match status" value="1"/>
</dbReference>
<keyword evidence="2" id="KW-0238">DNA-binding</keyword>
<dbReference type="EMBL" id="VLNT01000008">
    <property type="protein sequence ID" value="TSD62593.1"/>
    <property type="molecule type" value="Genomic_DNA"/>
</dbReference>
<evidence type="ECO:0000313" key="6">
    <source>
        <dbReference type="Proteomes" id="UP000316988"/>
    </source>
</evidence>
<evidence type="ECO:0000256" key="3">
    <source>
        <dbReference type="ARBA" id="ARBA00023163"/>
    </source>
</evidence>
<dbReference type="GO" id="GO:0006950">
    <property type="term" value="P:response to stress"/>
    <property type="evidence" value="ECO:0007669"/>
    <property type="project" value="TreeGrafter"/>
</dbReference>
<sequence length="171" mass="18944">MGRSVRLLRMAPLEFDPIERAGELWEEHVGDATAMRLVTSLMRAQQLVLARLEAVLKPLGITFARYEVLRLLSFSRAGSLPLSKIGERLMVHPTSVTNAIDRLVAQGLVTRAVDESDRRRVLAALTPEGRAVLRDATEALVAIDFGVDGLTSGQQHQAYDVLRVLRSTDWT</sequence>
<evidence type="ECO:0000256" key="2">
    <source>
        <dbReference type="ARBA" id="ARBA00023125"/>
    </source>
</evidence>
<dbReference type="Pfam" id="PF01047">
    <property type="entry name" value="MarR"/>
    <property type="match status" value="1"/>
</dbReference>
<evidence type="ECO:0000313" key="5">
    <source>
        <dbReference type="EMBL" id="TSD62593.1"/>
    </source>
</evidence>
<organism evidence="5 6">
    <name type="scientific">Aeromicrobium piscarium</name>
    <dbReference type="NCBI Taxonomy" id="2590901"/>
    <lineage>
        <taxon>Bacteria</taxon>
        <taxon>Bacillati</taxon>
        <taxon>Actinomycetota</taxon>
        <taxon>Actinomycetes</taxon>
        <taxon>Propionibacteriales</taxon>
        <taxon>Nocardioidaceae</taxon>
        <taxon>Aeromicrobium</taxon>
    </lineage>
</organism>
<evidence type="ECO:0000256" key="1">
    <source>
        <dbReference type="ARBA" id="ARBA00023015"/>
    </source>
</evidence>
<dbReference type="InterPro" id="IPR036390">
    <property type="entry name" value="WH_DNA-bd_sf"/>
</dbReference>
<dbReference type="GO" id="GO:0003700">
    <property type="term" value="F:DNA-binding transcription factor activity"/>
    <property type="evidence" value="ECO:0007669"/>
    <property type="project" value="InterPro"/>
</dbReference>
<reference evidence="5 6" key="1">
    <citation type="submission" date="2019-07" db="EMBL/GenBank/DDBJ databases">
        <authorList>
            <person name="Zhao L.H."/>
        </authorList>
    </citation>
    <scope>NUCLEOTIDE SEQUENCE [LARGE SCALE GENOMIC DNA]</scope>
    <source>
        <strain evidence="5 6">Co35</strain>
    </source>
</reference>
<dbReference type="SMART" id="SM00347">
    <property type="entry name" value="HTH_MARR"/>
    <property type="match status" value="1"/>
</dbReference>
<proteinExistence type="predicted"/>
<dbReference type="AlphaFoldDB" id="A0A554S8D4"/>
<gene>
    <name evidence="5" type="ORF">FNM00_11605</name>
</gene>
<dbReference type="InterPro" id="IPR036388">
    <property type="entry name" value="WH-like_DNA-bd_sf"/>
</dbReference>
<dbReference type="Gene3D" id="1.10.10.10">
    <property type="entry name" value="Winged helix-like DNA-binding domain superfamily/Winged helix DNA-binding domain"/>
    <property type="match status" value="1"/>
</dbReference>
<dbReference type="OrthoDB" id="3296622at2"/>
<dbReference type="SUPFAM" id="SSF46785">
    <property type="entry name" value="Winged helix' DNA-binding domain"/>
    <property type="match status" value="1"/>
</dbReference>
<keyword evidence="6" id="KW-1185">Reference proteome</keyword>
<keyword evidence="3" id="KW-0804">Transcription</keyword>